<keyword evidence="5" id="KW-1185">Reference proteome</keyword>
<name>A0A5J6V264_9MICO</name>
<dbReference type="PANTHER" id="PTHR36933">
    <property type="entry name" value="SLL0788 PROTEIN"/>
    <property type="match status" value="1"/>
</dbReference>
<proteinExistence type="predicted"/>
<feature type="region of interest" description="Disordered" evidence="1">
    <location>
        <begin position="1"/>
        <end position="26"/>
    </location>
</feature>
<dbReference type="Gene3D" id="1.20.1260.10">
    <property type="match status" value="1"/>
</dbReference>
<dbReference type="AlphaFoldDB" id="A0A5J6V264"/>
<dbReference type="KEGG" id="serw:FY030_03810"/>
<dbReference type="InterPro" id="IPR005183">
    <property type="entry name" value="DUF305_CopM-like"/>
</dbReference>
<feature type="domain" description="DUF305" evidence="3">
    <location>
        <begin position="66"/>
        <end position="225"/>
    </location>
</feature>
<reference evidence="4 5" key="1">
    <citation type="submission" date="2019-09" db="EMBL/GenBank/DDBJ databases">
        <title>Serinicoccus pratensis sp. nov., isolated from meadow soil.</title>
        <authorList>
            <person name="Zhang W."/>
        </authorList>
    </citation>
    <scope>NUCLEOTIDE SEQUENCE [LARGE SCALE GENOMIC DNA]</scope>
    <source>
        <strain evidence="4 5">W204</strain>
    </source>
</reference>
<dbReference type="EMBL" id="CP044427">
    <property type="protein sequence ID" value="QFG67959.1"/>
    <property type="molecule type" value="Genomic_DNA"/>
</dbReference>
<keyword evidence="2" id="KW-0812">Transmembrane</keyword>
<evidence type="ECO:0000313" key="4">
    <source>
        <dbReference type="EMBL" id="QFG67959.1"/>
    </source>
</evidence>
<dbReference type="RefSeq" id="WP_158060351.1">
    <property type="nucleotide sequence ID" value="NZ_CP044427.1"/>
</dbReference>
<organism evidence="4 5">
    <name type="scientific">Ornithinimicrobium pratense</name>
    <dbReference type="NCBI Taxonomy" id="2593973"/>
    <lineage>
        <taxon>Bacteria</taxon>
        <taxon>Bacillati</taxon>
        <taxon>Actinomycetota</taxon>
        <taxon>Actinomycetes</taxon>
        <taxon>Micrococcales</taxon>
        <taxon>Ornithinimicrobiaceae</taxon>
        <taxon>Ornithinimicrobium</taxon>
    </lineage>
</organism>
<evidence type="ECO:0000256" key="1">
    <source>
        <dbReference type="SAM" id="MobiDB-lite"/>
    </source>
</evidence>
<keyword evidence="2" id="KW-1133">Transmembrane helix</keyword>
<dbReference type="Proteomes" id="UP000326546">
    <property type="component" value="Chromosome"/>
</dbReference>
<feature type="compositionally biased region" description="Basic and acidic residues" evidence="1">
    <location>
        <begin position="227"/>
        <end position="236"/>
    </location>
</feature>
<feature type="region of interest" description="Disordered" evidence="1">
    <location>
        <begin position="227"/>
        <end position="258"/>
    </location>
</feature>
<gene>
    <name evidence="4" type="ORF">FY030_03810</name>
</gene>
<evidence type="ECO:0000313" key="5">
    <source>
        <dbReference type="Proteomes" id="UP000326546"/>
    </source>
</evidence>
<feature type="compositionally biased region" description="Polar residues" evidence="1">
    <location>
        <begin position="1"/>
        <end position="21"/>
    </location>
</feature>
<dbReference type="PANTHER" id="PTHR36933:SF1">
    <property type="entry name" value="SLL0788 PROTEIN"/>
    <property type="match status" value="1"/>
</dbReference>
<dbReference type="InterPro" id="IPR012347">
    <property type="entry name" value="Ferritin-like"/>
</dbReference>
<dbReference type="Pfam" id="PF03713">
    <property type="entry name" value="DUF305"/>
    <property type="match status" value="1"/>
</dbReference>
<protein>
    <submittedName>
        <fullName evidence="4">DUF305 domain-containing protein</fullName>
    </submittedName>
</protein>
<dbReference type="OrthoDB" id="26872at2"/>
<sequence length="258" mass="28103">MTGPQQEPSEVQDDQGPTPTSVAPRDRWRTFGAPALAAVTVLALSLGVLLGWISFGQRTPDDMSVDAGFARDMSEHHAQAIEMSFLVLERTDDHAVGRLAIDIANNQATERGMMSAWLQSWGLPFASPDGERMAWMEHDHHAAEALPPGVPMPGMATPTEIQELTDASDEEAEVLFLRLMTTHHIAGVEMAEDALRNADSPEVRAAAQRMVNAQFGEVTLMKDMLQERGSEPREDVDAWVASQQGNVTDDGDDGGHNH</sequence>
<evidence type="ECO:0000259" key="3">
    <source>
        <dbReference type="Pfam" id="PF03713"/>
    </source>
</evidence>
<feature type="transmembrane region" description="Helical" evidence="2">
    <location>
        <begin position="31"/>
        <end position="53"/>
    </location>
</feature>
<evidence type="ECO:0000256" key="2">
    <source>
        <dbReference type="SAM" id="Phobius"/>
    </source>
</evidence>
<accession>A0A5J6V264</accession>
<keyword evidence="2" id="KW-0472">Membrane</keyword>